<keyword evidence="4 6" id="KW-0732">Signal</keyword>
<feature type="signal peptide" evidence="6">
    <location>
        <begin position="1"/>
        <end position="28"/>
    </location>
</feature>
<feature type="chain" id="PRO_5045684506" evidence="6">
    <location>
        <begin position="29"/>
        <end position="343"/>
    </location>
</feature>
<name>A0ABT9VW44_9BACI</name>
<evidence type="ECO:0000313" key="9">
    <source>
        <dbReference type="Proteomes" id="UP001235840"/>
    </source>
</evidence>
<dbReference type="RefSeq" id="WP_307391536.1">
    <property type="nucleotide sequence ID" value="NZ_BAAADK010000010.1"/>
</dbReference>
<evidence type="ECO:0000256" key="4">
    <source>
        <dbReference type="ARBA" id="ARBA00022729"/>
    </source>
</evidence>
<keyword evidence="3" id="KW-0813">Transport</keyword>
<dbReference type="Gene3D" id="3.40.50.1980">
    <property type="entry name" value="Nitrogenase molybdenum iron protein domain"/>
    <property type="match status" value="2"/>
</dbReference>
<comment type="similarity">
    <text evidence="2">Belongs to the bacterial solute-binding protein 8 family.</text>
</comment>
<comment type="caution">
    <text evidence="8">The sequence shown here is derived from an EMBL/GenBank/DDBJ whole genome shotgun (WGS) entry which is preliminary data.</text>
</comment>
<dbReference type="InterPro" id="IPR002491">
    <property type="entry name" value="ABC_transptr_periplasmic_BD"/>
</dbReference>
<evidence type="ECO:0000256" key="2">
    <source>
        <dbReference type="ARBA" id="ARBA00008814"/>
    </source>
</evidence>
<evidence type="ECO:0000256" key="3">
    <source>
        <dbReference type="ARBA" id="ARBA00022448"/>
    </source>
</evidence>
<dbReference type="CDD" id="cd01146">
    <property type="entry name" value="FhuD"/>
    <property type="match status" value="1"/>
</dbReference>
<dbReference type="Pfam" id="PF01497">
    <property type="entry name" value="Peripla_BP_2"/>
    <property type="match status" value="1"/>
</dbReference>
<evidence type="ECO:0000256" key="1">
    <source>
        <dbReference type="ARBA" id="ARBA00004193"/>
    </source>
</evidence>
<feature type="compositionally biased region" description="Acidic residues" evidence="5">
    <location>
        <begin position="53"/>
        <end position="63"/>
    </location>
</feature>
<dbReference type="Proteomes" id="UP001235840">
    <property type="component" value="Unassembled WGS sequence"/>
</dbReference>
<dbReference type="PROSITE" id="PS50983">
    <property type="entry name" value="FE_B12_PBP"/>
    <property type="match status" value="1"/>
</dbReference>
<dbReference type="PANTHER" id="PTHR30532:SF21">
    <property type="entry name" value="SIDEROPHORE-BINDING LIPOPROTEIN YFIY-RELATED"/>
    <property type="match status" value="1"/>
</dbReference>
<evidence type="ECO:0000259" key="7">
    <source>
        <dbReference type="PROSITE" id="PS50983"/>
    </source>
</evidence>
<comment type="subcellular location">
    <subcellularLocation>
        <location evidence="1">Cell membrane</location>
        <topology evidence="1">Lipid-anchor</topology>
    </subcellularLocation>
</comment>
<sequence length="343" mass="38265">MKAHNATHTKSKLFILIAMLAACLFILAACGGNNEASSETSNESTPTEQSEATTEENEEEEVAATDTRDIEHALGTTPITGTPLKIVTLYQGANDAAAALGIEPVGAVESWSQLPMYDYLADSFTNTTFIGGETQPNLEELSKLQPDLIVATVARHEEIYGQLSQIAPTIMTESLSEWRETIEMMGEALNKQDEAQQIFAEWDERVADFKAKMSDQFPIEVTIANFRADHARVYITGFAGSVLKDLGFSRPENQRSDEFALMLSDKESIPEMEAETIFVFMDDHESVQENYKEWTSHPLWENLEAVKNNEVHRVDEIVWNLGGGYLAANLMLDNLYEFYGVEQ</sequence>
<protein>
    <submittedName>
        <fullName evidence="8">Iron complex transport system substrate-binding protein</fullName>
    </submittedName>
</protein>
<dbReference type="EMBL" id="JAUSTY010000003">
    <property type="protein sequence ID" value="MDQ0165032.1"/>
    <property type="molecule type" value="Genomic_DNA"/>
</dbReference>
<feature type="domain" description="Fe/B12 periplasmic-binding" evidence="7">
    <location>
        <begin position="85"/>
        <end position="343"/>
    </location>
</feature>
<feature type="compositionally biased region" description="Low complexity" evidence="5">
    <location>
        <begin position="35"/>
        <end position="52"/>
    </location>
</feature>
<evidence type="ECO:0000313" key="8">
    <source>
        <dbReference type="EMBL" id="MDQ0165032.1"/>
    </source>
</evidence>
<evidence type="ECO:0000256" key="6">
    <source>
        <dbReference type="SAM" id="SignalP"/>
    </source>
</evidence>
<reference evidence="8 9" key="1">
    <citation type="submission" date="2023-07" db="EMBL/GenBank/DDBJ databases">
        <title>Genomic Encyclopedia of Type Strains, Phase IV (KMG-IV): sequencing the most valuable type-strain genomes for metagenomic binning, comparative biology and taxonomic classification.</title>
        <authorList>
            <person name="Goeker M."/>
        </authorList>
    </citation>
    <scope>NUCLEOTIDE SEQUENCE [LARGE SCALE GENOMIC DNA]</scope>
    <source>
        <strain evidence="8 9">DSM 12751</strain>
    </source>
</reference>
<proteinExistence type="inferred from homology"/>
<keyword evidence="9" id="KW-1185">Reference proteome</keyword>
<dbReference type="PROSITE" id="PS51257">
    <property type="entry name" value="PROKAR_LIPOPROTEIN"/>
    <property type="match status" value="1"/>
</dbReference>
<feature type="region of interest" description="Disordered" evidence="5">
    <location>
        <begin position="35"/>
        <end position="76"/>
    </location>
</feature>
<dbReference type="PANTHER" id="PTHR30532">
    <property type="entry name" value="IRON III DICITRATE-BINDING PERIPLASMIC PROTEIN"/>
    <property type="match status" value="1"/>
</dbReference>
<dbReference type="SUPFAM" id="SSF53807">
    <property type="entry name" value="Helical backbone' metal receptor"/>
    <property type="match status" value="1"/>
</dbReference>
<accession>A0ABT9VW44</accession>
<organism evidence="8 9">
    <name type="scientific">Caldalkalibacillus horti</name>
    <dbReference type="NCBI Taxonomy" id="77523"/>
    <lineage>
        <taxon>Bacteria</taxon>
        <taxon>Bacillati</taxon>
        <taxon>Bacillota</taxon>
        <taxon>Bacilli</taxon>
        <taxon>Bacillales</taxon>
        <taxon>Bacillaceae</taxon>
        <taxon>Caldalkalibacillus</taxon>
    </lineage>
</organism>
<dbReference type="InterPro" id="IPR051313">
    <property type="entry name" value="Bact_iron-sidero_bind"/>
</dbReference>
<evidence type="ECO:0000256" key="5">
    <source>
        <dbReference type="SAM" id="MobiDB-lite"/>
    </source>
</evidence>
<gene>
    <name evidence="8" type="ORF">J2S11_000932</name>
</gene>